<keyword evidence="8" id="KW-0464">Manganese</keyword>
<comment type="cofactor">
    <cofactor evidence="1">
        <name>Mn(2+)</name>
        <dbReference type="ChEBI" id="CHEBI:29035"/>
    </cofactor>
</comment>
<dbReference type="InterPro" id="IPR015655">
    <property type="entry name" value="PP2C"/>
</dbReference>
<proteinExistence type="inferred from homology"/>
<comment type="caution">
    <text evidence="12">The sequence shown here is derived from an EMBL/GenBank/DDBJ whole genome shotgun (WGS) entry which is preliminary data.</text>
</comment>
<evidence type="ECO:0000256" key="1">
    <source>
        <dbReference type="ARBA" id="ARBA00001936"/>
    </source>
</evidence>
<evidence type="ECO:0000313" key="13">
    <source>
        <dbReference type="Proteomes" id="UP001311915"/>
    </source>
</evidence>
<comment type="similarity">
    <text evidence="9">Belongs to the PP2C family.</text>
</comment>
<evidence type="ECO:0000313" key="12">
    <source>
        <dbReference type="EMBL" id="KAK4710082.1"/>
    </source>
</evidence>
<dbReference type="PANTHER" id="PTHR13832">
    <property type="entry name" value="PROTEIN PHOSPHATASE 2C"/>
    <property type="match status" value="1"/>
</dbReference>
<dbReference type="PROSITE" id="PS51746">
    <property type="entry name" value="PPM_2"/>
    <property type="match status" value="1"/>
</dbReference>
<dbReference type="EMBL" id="JAWPEI010000011">
    <property type="protein sequence ID" value="KAK4710082.1"/>
    <property type="molecule type" value="Genomic_DNA"/>
</dbReference>
<reference evidence="12 13" key="1">
    <citation type="submission" date="2023-10" db="EMBL/GenBank/DDBJ databases">
        <title>Genome-Wide Identification Analysis in wild type Solanum Pinnatisectum Reveals Some Genes Defensing Phytophthora Infestans.</title>
        <authorList>
            <person name="Sun C."/>
        </authorList>
    </citation>
    <scope>NUCLEOTIDE SEQUENCE [LARGE SCALE GENOMIC DNA]</scope>
    <source>
        <strain evidence="12">LQN</strain>
        <tissue evidence="12">Leaf</tissue>
    </source>
</reference>
<protein>
    <recommendedName>
        <fullName evidence="3">protein-serine/threonine phosphatase</fullName>
        <ecNumber evidence="3">3.1.3.16</ecNumber>
    </recommendedName>
</protein>
<feature type="compositionally biased region" description="Polar residues" evidence="10">
    <location>
        <begin position="36"/>
        <end position="51"/>
    </location>
</feature>
<dbReference type="SUPFAM" id="SSF81606">
    <property type="entry name" value="PP2C-like"/>
    <property type="match status" value="1"/>
</dbReference>
<sequence>MMVPETNMLPCNGEMKNGFCKEDLSDIEENQEELDQSSQSNIGKPPRNTTGMRHCISQATLAGASPLESPTQILPLKSSSSDDSGYVPIFRSGSYSEIGPKPNMEDEHICINDLCKHIGSSKGLLSPGAFYGVFDGHGGIDVASFTQKNLLSFIVEDTHFPLMVKRAIRNAFVKADNALADTQSLDNISGTTVLTALILGRTMLIANAGYSRAVLGKRGRAIVLSKDHKPNTTSENLRIEKLGGVIYDGYLNGQLSVASSW</sequence>
<gene>
    <name evidence="12" type="ORF">R3W88_004595</name>
</gene>
<evidence type="ECO:0000259" key="11">
    <source>
        <dbReference type="PROSITE" id="PS51746"/>
    </source>
</evidence>
<evidence type="ECO:0000256" key="7">
    <source>
        <dbReference type="ARBA" id="ARBA00022912"/>
    </source>
</evidence>
<evidence type="ECO:0000256" key="4">
    <source>
        <dbReference type="ARBA" id="ARBA00022723"/>
    </source>
</evidence>
<dbReference type="InterPro" id="IPR036457">
    <property type="entry name" value="PPM-type-like_dom_sf"/>
</dbReference>
<dbReference type="InterPro" id="IPR000222">
    <property type="entry name" value="PP2C_BS"/>
</dbReference>
<evidence type="ECO:0000256" key="6">
    <source>
        <dbReference type="ARBA" id="ARBA00022842"/>
    </source>
</evidence>
<keyword evidence="6" id="KW-0460">Magnesium</keyword>
<keyword evidence="5 9" id="KW-0378">Hydrolase</keyword>
<evidence type="ECO:0000256" key="9">
    <source>
        <dbReference type="RuleBase" id="RU003465"/>
    </source>
</evidence>
<dbReference type="SMART" id="SM00332">
    <property type="entry name" value="PP2Cc"/>
    <property type="match status" value="1"/>
</dbReference>
<dbReference type="GO" id="GO:0004722">
    <property type="term" value="F:protein serine/threonine phosphatase activity"/>
    <property type="evidence" value="ECO:0007669"/>
    <property type="project" value="UniProtKB-EC"/>
</dbReference>
<evidence type="ECO:0000256" key="8">
    <source>
        <dbReference type="ARBA" id="ARBA00023211"/>
    </source>
</evidence>
<keyword evidence="13" id="KW-1185">Reference proteome</keyword>
<dbReference type="Gene3D" id="3.60.40.10">
    <property type="entry name" value="PPM-type phosphatase domain"/>
    <property type="match status" value="1"/>
</dbReference>
<keyword evidence="4" id="KW-0479">Metal-binding</keyword>
<accession>A0AAV9KDA9</accession>
<evidence type="ECO:0000256" key="3">
    <source>
        <dbReference type="ARBA" id="ARBA00013081"/>
    </source>
</evidence>
<dbReference type="InterPro" id="IPR001932">
    <property type="entry name" value="PPM-type_phosphatase-like_dom"/>
</dbReference>
<dbReference type="EC" id="3.1.3.16" evidence="3"/>
<feature type="domain" description="PPM-type phosphatase" evidence="11">
    <location>
        <begin position="91"/>
        <end position="261"/>
    </location>
</feature>
<dbReference type="GO" id="GO:0046872">
    <property type="term" value="F:metal ion binding"/>
    <property type="evidence" value="ECO:0007669"/>
    <property type="project" value="UniProtKB-KW"/>
</dbReference>
<dbReference type="Proteomes" id="UP001311915">
    <property type="component" value="Unassembled WGS sequence"/>
</dbReference>
<comment type="cofactor">
    <cofactor evidence="2">
        <name>Mg(2+)</name>
        <dbReference type="ChEBI" id="CHEBI:18420"/>
    </cofactor>
</comment>
<evidence type="ECO:0000256" key="2">
    <source>
        <dbReference type="ARBA" id="ARBA00001946"/>
    </source>
</evidence>
<dbReference type="CDD" id="cd00143">
    <property type="entry name" value="PP2Cc"/>
    <property type="match status" value="1"/>
</dbReference>
<feature type="region of interest" description="Disordered" evidence="10">
    <location>
        <begin position="28"/>
        <end position="52"/>
    </location>
</feature>
<organism evidence="12 13">
    <name type="scientific">Solanum pinnatisectum</name>
    <name type="common">tansyleaf nightshade</name>
    <dbReference type="NCBI Taxonomy" id="50273"/>
    <lineage>
        <taxon>Eukaryota</taxon>
        <taxon>Viridiplantae</taxon>
        <taxon>Streptophyta</taxon>
        <taxon>Embryophyta</taxon>
        <taxon>Tracheophyta</taxon>
        <taxon>Spermatophyta</taxon>
        <taxon>Magnoliopsida</taxon>
        <taxon>eudicotyledons</taxon>
        <taxon>Gunneridae</taxon>
        <taxon>Pentapetalae</taxon>
        <taxon>asterids</taxon>
        <taxon>lamiids</taxon>
        <taxon>Solanales</taxon>
        <taxon>Solanaceae</taxon>
        <taxon>Solanoideae</taxon>
        <taxon>Solaneae</taxon>
        <taxon>Solanum</taxon>
    </lineage>
</organism>
<keyword evidence="7 9" id="KW-0904">Protein phosphatase</keyword>
<dbReference type="PROSITE" id="PS01032">
    <property type="entry name" value="PPM_1"/>
    <property type="match status" value="1"/>
</dbReference>
<dbReference type="Pfam" id="PF00481">
    <property type="entry name" value="PP2C"/>
    <property type="match status" value="1"/>
</dbReference>
<evidence type="ECO:0000256" key="5">
    <source>
        <dbReference type="ARBA" id="ARBA00022801"/>
    </source>
</evidence>
<name>A0AAV9KDA9_9SOLN</name>
<dbReference type="PANTHER" id="PTHR13832:SF839">
    <property type="entry name" value="PROTEIN PHOSPHATASE 2C 47-RELATED"/>
    <property type="match status" value="1"/>
</dbReference>
<dbReference type="AlphaFoldDB" id="A0AAV9KDA9"/>
<evidence type="ECO:0000256" key="10">
    <source>
        <dbReference type="SAM" id="MobiDB-lite"/>
    </source>
</evidence>